<dbReference type="GO" id="GO:0003677">
    <property type="term" value="F:DNA binding"/>
    <property type="evidence" value="ECO:0007669"/>
    <property type="project" value="UniProtKB-UniRule"/>
</dbReference>
<keyword evidence="1" id="KW-0678">Repressor</keyword>
<dbReference type="InterPro" id="IPR050624">
    <property type="entry name" value="HTH-type_Tx_Regulator"/>
</dbReference>
<dbReference type="InterPro" id="IPR009057">
    <property type="entry name" value="Homeodomain-like_sf"/>
</dbReference>
<dbReference type="PROSITE" id="PS50977">
    <property type="entry name" value="HTH_TETR_2"/>
    <property type="match status" value="1"/>
</dbReference>
<sequence length="197" mass="23581">MDGFQRRREQKKVSILEAALALFLKHGVQKISIAEIAKQAKVSQVTIYNYFDSKHNLVHEVFLYYLDLMKEQFFQILDSQMTFPEKIKQIIFTKKEVANNIHEDFYQYIMKEYSTDANYFEKLYEEVALPRLIDLFNQGKQQRFVDPNLSNEAIIFFIQAMNKYIQREEVYQRILPLTEDIMNLVFYGIMGKREEES</sequence>
<name>A0A6L3V3W0_9BACI</name>
<evidence type="ECO:0000259" key="4">
    <source>
        <dbReference type="PROSITE" id="PS50977"/>
    </source>
</evidence>
<accession>A0A6L3V3W0</accession>
<dbReference type="EMBL" id="WBOS01000008">
    <property type="protein sequence ID" value="KAB2333061.1"/>
    <property type="molecule type" value="Genomic_DNA"/>
</dbReference>
<dbReference type="PANTHER" id="PTHR43479:SF21">
    <property type="entry name" value="TRANSCRIPTIONAL REGULATOR, TETR FAMILY"/>
    <property type="match status" value="1"/>
</dbReference>
<evidence type="ECO:0000313" key="5">
    <source>
        <dbReference type="EMBL" id="KAB2333061.1"/>
    </source>
</evidence>
<dbReference type="RefSeq" id="WP_151535803.1">
    <property type="nucleotide sequence ID" value="NZ_WBOS01000008.1"/>
</dbReference>
<evidence type="ECO:0000256" key="3">
    <source>
        <dbReference type="PROSITE-ProRule" id="PRU00335"/>
    </source>
</evidence>
<dbReference type="AlphaFoldDB" id="A0A6L3V3W0"/>
<protein>
    <submittedName>
        <fullName evidence="5">TetR/AcrR family transcriptional regulator</fullName>
    </submittedName>
</protein>
<dbReference type="PRINTS" id="PR00455">
    <property type="entry name" value="HTHTETR"/>
</dbReference>
<dbReference type="SUPFAM" id="SSF46689">
    <property type="entry name" value="Homeodomain-like"/>
    <property type="match status" value="1"/>
</dbReference>
<dbReference type="PANTHER" id="PTHR43479">
    <property type="entry name" value="ACREF/ENVCD OPERON REPRESSOR-RELATED"/>
    <property type="match status" value="1"/>
</dbReference>
<evidence type="ECO:0000256" key="2">
    <source>
        <dbReference type="ARBA" id="ARBA00023125"/>
    </source>
</evidence>
<dbReference type="Proteomes" id="UP000481030">
    <property type="component" value="Unassembled WGS sequence"/>
</dbReference>
<evidence type="ECO:0000313" key="6">
    <source>
        <dbReference type="Proteomes" id="UP000481030"/>
    </source>
</evidence>
<feature type="DNA-binding region" description="H-T-H motif" evidence="3">
    <location>
        <begin position="32"/>
        <end position="51"/>
    </location>
</feature>
<keyword evidence="6" id="KW-1185">Reference proteome</keyword>
<dbReference type="Gene3D" id="1.10.357.10">
    <property type="entry name" value="Tetracycline Repressor, domain 2"/>
    <property type="match status" value="1"/>
</dbReference>
<feature type="domain" description="HTH tetR-type" evidence="4">
    <location>
        <begin position="9"/>
        <end position="69"/>
    </location>
</feature>
<dbReference type="Pfam" id="PF00440">
    <property type="entry name" value="TetR_N"/>
    <property type="match status" value="1"/>
</dbReference>
<gene>
    <name evidence="5" type="ORF">F7731_16080</name>
</gene>
<evidence type="ECO:0000256" key="1">
    <source>
        <dbReference type="ARBA" id="ARBA00022491"/>
    </source>
</evidence>
<dbReference type="InterPro" id="IPR001647">
    <property type="entry name" value="HTH_TetR"/>
</dbReference>
<dbReference type="OrthoDB" id="113732at2"/>
<organism evidence="5 6">
    <name type="scientific">Cytobacillus depressus</name>
    <dbReference type="NCBI Taxonomy" id="1602942"/>
    <lineage>
        <taxon>Bacteria</taxon>
        <taxon>Bacillati</taxon>
        <taxon>Bacillota</taxon>
        <taxon>Bacilli</taxon>
        <taxon>Bacillales</taxon>
        <taxon>Bacillaceae</taxon>
        <taxon>Cytobacillus</taxon>
    </lineage>
</organism>
<keyword evidence="2 3" id="KW-0238">DNA-binding</keyword>
<comment type="caution">
    <text evidence="5">The sequence shown here is derived from an EMBL/GenBank/DDBJ whole genome shotgun (WGS) entry which is preliminary data.</text>
</comment>
<proteinExistence type="predicted"/>
<reference evidence="5 6" key="1">
    <citation type="journal article" date="2016" name="Antonie Van Leeuwenhoek">
        <title>Bacillus depressus sp. nov., isolated from soil of a sunflower field.</title>
        <authorList>
            <person name="Wei X."/>
            <person name="Xin D."/>
            <person name="Xin Y."/>
            <person name="Zhang H."/>
            <person name="Wang T."/>
            <person name="Zhang J."/>
        </authorList>
    </citation>
    <scope>NUCLEOTIDE SEQUENCE [LARGE SCALE GENOMIC DNA]</scope>
    <source>
        <strain evidence="5 6">BZ1</strain>
    </source>
</reference>